<dbReference type="InParanoid" id="A0A1Y2B6C1"/>
<feature type="compositionally biased region" description="Basic and acidic residues" evidence="1">
    <location>
        <begin position="276"/>
        <end position="292"/>
    </location>
</feature>
<evidence type="ECO:0000256" key="1">
    <source>
        <dbReference type="SAM" id="MobiDB-lite"/>
    </source>
</evidence>
<feature type="region of interest" description="Disordered" evidence="1">
    <location>
        <begin position="340"/>
        <end position="365"/>
    </location>
</feature>
<evidence type="ECO:0000313" key="2">
    <source>
        <dbReference type="EMBL" id="ORY30017.1"/>
    </source>
</evidence>
<sequence>MSPRGKTSDAEIRRGEIMLSTSQRRVVHPPPAAAPSSSPVQSLPIAPTRPRSTLHYPLHRAPQSINQDRHPYPYTQSMPLPYPQPTARPFLPSTPHLDPHSLPPPQRRSEGYSLPSLPQYPAGQGITGPLTYITRNYPESSERTGYHSPSSPPHHIEEESNQERNPYHQVKAPTPTPASPRGSNEDHHSVTPLGPAYRQGYGRRGTHFATGILTRPAGISSLPPARPESTRGFQPDYHRPVSVRRPPGLSFTPLSSTGSRDGGIARRTGETNTGRTSRDLEKQSTEGIDIRRTNSPGPEAYLIVRRYLARTDSSQTSQAVEEESDTETWRWNLRIIQSPRRGKSIAATEPRRVSPPTSNRHGTEGTGIDQAYIMCREYSHSRHIL</sequence>
<accession>A0A1Y2B6C1</accession>
<proteinExistence type="predicted"/>
<comment type="caution">
    <text evidence="2">The sequence shown here is derived from an EMBL/GenBank/DDBJ whole genome shotgun (WGS) entry which is preliminary data.</text>
</comment>
<dbReference type="EMBL" id="MCFC01000022">
    <property type="protein sequence ID" value="ORY30017.1"/>
    <property type="molecule type" value="Genomic_DNA"/>
</dbReference>
<reference evidence="2 3" key="1">
    <citation type="submission" date="2016-07" db="EMBL/GenBank/DDBJ databases">
        <title>Pervasive Adenine N6-methylation of Active Genes in Fungi.</title>
        <authorList>
            <consortium name="DOE Joint Genome Institute"/>
            <person name="Mondo S.J."/>
            <person name="Dannebaum R.O."/>
            <person name="Kuo R.C."/>
            <person name="Labutti K."/>
            <person name="Haridas S."/>
            <person name="Kuo A."/>
            <person name="Salamov A."/>
            <person name="Ahrendt S.R."/>
            <person name="Lipzen A."/>
            <person name="Sullivan W."/>
            <person name="Andreopoulos W.B."/>
            <person name="Clum A."/>
            <person name="Lindquist E."/>
            <person name="Daum C."/>
            <person name="Ramamoorthy G.K."/>
            <person name="Gryganskyi A."/>
            <person name="Culley D."/>
            <person name="Magnuson J.K."/>
            <person name="James T.Y."/>
            <person name="O'Malley M.A."/>
            <person name="Stajich J.E."/>
            <person name="Spatafora J.W."/>
            <person name="Visel A."/>
            <person name="Grigoriev I.V."/>
        </authorList>
    </citation>
    <scope>NUCLEOTIDE SEQUENCE [LARGE SCALE GENOMIC DNA]</scope>
    <source>
        <strain evidence="2 3">68-887.2</strain>
    </source>
</reference>
<protein>
    <submittedName>
        <fullName evidence="2">Uncharacterized protein</fullName>
    </submittedName>
</protein>
<gene>
    <name evidence="2" type="ORF">BCR39DRAFT_530639</name>
</gene>
<feature type="compositionally biased region" description="Basic and acidic residues" evidence="1">
    <location>
        <begin position="1"/>
        <end position="16"/>
    </location>
</feature>
<dbReference type="AlphaFoldDB" id="A0A1Y2B6C1"/>
<keyword evidence="3" id="KW-1185">Reference proteome</keyword>
<feature type="region of interest" description="Disordered" evidence="1">
    <location>
        <begin position="215"/>
        <end position="295"/>
    </location>
</feature>
<name>A0A1Y2B6C1_9TREE</name>
<dbReference type="Proteomes" id="UP000193986">
    <property type="component" value="Unassembled WGS sequence"/>
</dbReference>
<feature type="region of interest" description="Disordered" evidence="1">
    <location>
        <begin position="1"/>
        <end position="203"/>
    </location>
</feature>
<evidence type="ECO:0000313" key="3">
    <source>
        <dbReference type="Proteomes" id="UP000193986"/>
    </source>
</evidence>
<feature type="compositionally biased region" description="Basic and acidic residues" evidence="1">
    <location>
        <begin position="154"/>
        <end position="166"/>
    </location>
</feature>
<organism evidence="2 3">
    <name type="scientific">Naematelia encephala</name>
    <dbReference type="NCBI Taxonomy" id="71784"/>
    <lineage>
        <taxon>Eukaryota</taxon>
        <taxon>Fungi</taxon>
        <taxon>Dikarya</taxon>
        <taxon>Basidiomycota</taxon>
        <taxon>Agaricomycotina</taxon>
        <taxon>Tremellomycetes</taxon>
        <taxon>Tremellales</taxon>
        <taxon>Naemateliaceae</taxon>
        <taxon>Naematelia</taxon>
    </lineage>
</organism>